<dbReference type="SUPFAM" id="SSF54631">
    <property type="entry name" value="CBS-domain pair"/>
    <property type="match status" value="1"/>
</dbReference>
<dbReference type="PANTHER" id="PTHR22777">
    <property type="entry name" value="HEMOLYSIN-RELATED"/>
    <property type="match status" value="1"/>
</dbReference>
<dbReference type="Pfam" id="PF03471">
    <property type="entry name" value="CorC_HlyC"/>
    <property type="match status" value="1"/>
</dbReference>
<keyword evidence="5" id="KW-0677">Repeat</keyword>
<dbReference type="InterPro" id="IPR000644">
    <property type="entry name" value="CBS_dom"/>
</dbReference>
<dbReference type="Gene3D" id="3.30.465.10">
    <property type="match status" value="1"/>
</dbReference>
<organism evidence="12 13">
    <name type="scientific">Phaeovibrio sulfidiphilus</name>
    <dbReference type="NCBI Taxonomy" id="1220600"/>
    <lineage>
        <taxon>Bacteria</taxon>
        <taxon>Pseudomonadati</taxon>
        <taxon>Pseudomonadota</taxon>
        <taxon>Alphaproteobacteria</taxon>
        <taxon>Rhodospirillales</taxon>
        <taxon>Rhodospirillaceae</taxon>
        <taxon>Phaeovibrio</taxon>
    </lineage>
</organism>
<evidence type="ECO:0000256" key="1">
    <source>
        <dbReference type="ARBA" id="ARBA00004651"/>
    </source>
</evidence>
<dbReference type="AlphaFoldDB" id="A0A8J6YL66"/>
<accession>A0A8J6YL66</accession>
<dbReference type="InterPro" id="IPR036318">
    <property type="entry name" value="FAD-bd_PCMH-like_sf"/>
</dbReference>
<evidence type="ECO:0000256" key="8">
    <source>
        <dbReference type="ARBA" id="ARBA00023136"/>
    </source>
</evidence>
<feature type="transmembrane region" description="Helical" evidence="10">
    <location>
        <begin position="201"/>
        <end position="222"/>
    </location>
</feature>
<dbReference type="SMART" id="SM01091">
    <property type="entry name" value="CorC_HlyC"/>
    <property type="match status" value="1"/>
</dbReference>
<dbReference type="Proteomes" id="UP000631034">
    <property type="component" value="Unassembled WGS sequence"/>
</dbReference>
<dbReference type="InterPro" id="IPR005496">
    <property type="entry name" value="Integral_membrane_TerC"/>
</dbReference>
<dbReference type="Pfam" id="PF03741">
    <property type="entry name" value="TerC"/>
    <property type="match status" value="1"/>
</dbReference>
<keyword evidence="7 9" id="KW-0129">CBS domain</keyword>
<evidence type="ECO:0000256" key="6">
    <source>
        <dbReference type="ARBA" id="ARBA00022989"/>
    </source>
</evidence>
<dbReference type="PANTHER" id="PTHR22777:SF15">
    <property type="entry name" value="UPF0053 INNER MEMBRANE PROTEIN YOAE"/>
    <property type="match status" value="1"/>
</dbReference>
<feature type="domain" description="CBS" evidence="11">
    <location>
        <begin position="384"/>
        <end position="442"/>
    </location>
</feature>
<comment type="caution">
    <text evidence="12">The sequence shown here is derived from an EMBL/GenBank/DDBJ whole genome shotgun (WGS) entry which is preliminary data.</text>
</comment>
<dbReference type="GO" id="GO:0050660">
    <property type="term" value="F:flavin adenine dinucleotide binding"/>
    <property type="evidence" value="ECO:0007669"/>
    <property type="project" value="InterPro"/>
</dbReference>
<feature type="transmembrane region" description="Helical" evidence="10">
    <location>
        <begin position="26"/>
        <end position="51"/>
    </location>
</feature>
<dbReference type="CDD" id="cd04590">
    <property type="entry name" value="CBS_pair_CorC_HlyC_assoc"/>
    <property type="match status" value="1"/>
</dbReference>
<proteinExistence type="inferred from homology"/>
<protein>
    <submittedName>
        <fullName evidence="12">CBS domain-containing protein</fullName>
    </submittedName>
</protein>
<evidence type="ECO:0000313" key="13">
    <source>
        <dbReference type="Proteomes" id="UP000631034"/>
    </source>
</evidence>
<evidence type="ECO:0000256" key="2">
    <source>
        <dbReference type="ARBA" id="ARBA00006446"/>
    </source>
</evidence>
<dbReference type="PROSITE" id="PS51371">
    <property type="entry name" value="CBS"/>
    <property type="match status" value="1"/>
</dbReference>
<keyword evidence="13" id="KW-1185">Reference proteome</keyword>
<evidence type="ECO:0000313" key="12">
    <source>
        <dbReference type="EMBL" id="MBE1236568.1"/>
    </source>
</evidence>
<dbReference type="InterPro" id="IPR005170">
    <property type="entry name" value="Transptr-assoc_dom"/>
</dbReference>
<keyword evidence="3" id="KW-1003">Cell membrane</keyword>
<evidence type="ECO:0000259" key="11">
    <source>
        <dbReference type="PROSITE" id="PS51371"/>
    </source>
</evidence>
<evidence type="ECO:0000256" key="4">
    <source>
        <dbReference type="ARBA" id="ARBA00022692"/>
    </source>
</evidence>
<feature type="transmembrane region" description="Helical" evidence="10">
    <location>
        <begin position="63"/>
        <end position="86"/>
    </location>
</feature>
<dbReference type="Gene3D" id="3.10.580.10">
    <property type="entry name" value="CBS-domain"/>
    <property type="match status" value="1"/>
</dbReference>
<evidence type="ECO:0000256" key="3">
    <source>
        <dbReference type="ARBA" id="ARBA00022475"/>
    </source>
</evidence>
<dbReference type="GO" id="GO:0005886">
    <property type="term" value="C:plasma membrane"/>
    <property type="evidence" value="ECO:0007669"/>
    <property type="project" value="UniProtKB-SubCell"/>
</dbReference>
<feature type="transmembrane region" description="Helical" evidence="10">
    <location>
        <begin position="136"/>
        <end position="164"/>
    </location>
</feature>
<dbReference type="InterPro" id="IPR044751">
    <property type="entry name" value="Ion_transp-like_CBS"/>
</dbReference>
<keyword evidence="6 10" id="KW-1133">Transmembrane helix</keyword>
<keyword evidence="4 10" id="KW-0812">Transmembrane</keyword>
<feature type="transmembrane region" description="Helical" evidence="10">
    <location>
        <begin position="170"/>
        <end position="189"/>
    </location>
</feature>
<gene>
    <name evidence="12" type="ORF">IHV25_02730</name>
</gene>
<evidence type="ECO:0000256" key="7">
    <source>
        <dbReference type="ARBA" id="ARBA00023122"/>
    </source>
</evidence>
<dbReference type="EMBL" id="JACZHT010000001">
    <property type="protein sequence ID" value="MBE1236568.1"/>
    <property type="molecule type" value="Genomic_DNA"/>
</dbReference>
<evidence type="ECO:0000256" key="5">
    <source>
        <dbReference type="ARBA" id="ARBA00022737"/>
    </source>
</evidence>
<dbReference type="SUPFAM" id="SSF56176">
    <property type="entry name" value="FAD-binding/transporter-associated domain-like"/>
    <property type="match status" value="1"/>
</dbReference>
<sequence length="535" mass="58197">MDALLDIGFLSALGQVFHQAFSEPRVLAGLLTLIGLEIVLGVDNLIFIAILTESLPPAQRDRARIVGLSLALFMRLALLAGIAWMVGLTQEIFAIGPISLSWRDIILIGGGCFLLFKATTEIHERIEGVSHTKKRLVRASFFAVIAQILVLDAVFSLDSIITAVGIVRELWVMMTAVVVAMIVMIVGSGPLTRFVGRHPTVIMLCLSFLLMIGLSLITEGLGADIPKGYLYGAMAFSILVEFFNQVRERNIRKHAEKVPLRERAADTVIRLLGGRTVSEGGVLADPTPAPGEEPLPFGETEREMVAGVLRLGGRTVRSIMTPRGEIAWLDIAADNEAIRSVVARHGHARYLVCDGRLEEVRGVVLVRDLFGDLVAGGQIDLKARMHPPLVVPETLPVTSLIETLKTTPTRLAIISDDFGDIHGIVTPTDVLAEISRDLVEDEDAVARPERLANGSLRFRGAMPIDEVASILERRDMVGAGRYSTLAGFVLWHIGSVPAQGHAFDWQGYHFVCSKVEGNRIQTIDITGSPDRGRPA</sequence>
<dbReference type="InterPro" id="IPR016169">
    <property type="entry name" value="FAD-bd_PCMH_sub2"/>
</dbReference>
<dbReference type="RefSeq" id="WP_192533424.1">
    <property type="nucleotide sequence ID" value="NZ_JACZHT010000001.1"/>
</dbReference>
<dbReference type="Pfam" id="PF00571">
    <property type="entry name" value="CBS"/>
    <property type="match status" value="1"/>
</dbReference>
<name>A0A8J6YL66_9PROT</name>
<evidence type="ECO:0000256" key="10">
    <source>
        <dbReference type="SAM" id="Phobius"/>
    </source>
</evidence>
<comment type="similarity">
    <text evidence="2">Belongs to the UPF0053 family. Hemolysin C subfamily.</text>
</comment>
<comment type="subcellular location">
    <subcellularLocation>
        <location evidence="1">Cell membrane</location>
        <topology evidence="1">Multi-pass membrane protein</topology>
    </subcellularLocation>
</comment>
<dbReference type="InterPro" id="IPR046342">
    <property type="entry name" value="CBS_dom_sf"/>
</dbReference>
<reference evidence="12" key="1">
    <citation type="submission" date="2020-10" db="EMBL/GenBank/DDBJ databases">
        <title>Genome sequence of the unusual species of purple photosynthetic bacteria, Phaeovibrio sulfidiphilus DSM 23193, type strain.</title>
        <authorList>
            <person name="Kyndt J.A."/>
            <person name="Meyer T.E."/>
        </authorList>
    </citation>
    <scope>NUCLEOTIDE SEQUENCE</scope>
    <source>
        <strain evidence="12">DSM 23193</strain>
    </source>
</reference>
<feature type="transmembrane region" description="Helical" evidence="10">
    <location>
        <begin position="92"/>
        <end position="116"/>
    </location>
</feature>
<keyword evidence="8 10" id="KW-0472">Membrane</keyword>
<evidence type="ECO:0000256" key="9">
    <source>
        <dbReference type="PROSITE-ProRule" id="PRU00703"/>
    </source>
</evidence>